<keyword evidence="10" id="KW-1185">Reference proteome</keyword>
<evidence type="ECO:0000313" key="10">
    <source>
        <dbReference type="Proteomes" id="UP000199620"/>
    </source>
</evidence>
<comment type="subcellular location">
    <subcellularLocation>
        <location evidence="1 5">Cytoplasm</location>
    </subcellularLocation>
</comment>
<dbReference type="SMART" id="SM00357">
    <property type="entry name" value="CSP"/>
    <property type="match status" value="1"/>
</dbReference>
<evidence type="ECO:0000256" key="5">
    <source>
        <dbReference type="RuleBase" id="RU000408"/>
    </source>
</evidence>
<dbReference type="InterPro" id="IPR012340">
    <property type="entry name" value="NA-bd_OB-fold"/>
</dbReference>
<evidence type="ECO:0000256" key="2">
    <source>
        <dbReference type="ARBA" id="ARBA00022318"/>
    </source>
</evidence>
<evidence type="ECO:0000256" key="4">
    <source>
        <dbReference type="ARBA" id="ARBA00023125"/>
    </source>
</evidence>
<feature type="compositionally biased region" description="Basic and acidic residues" evidence="6">
    <location>
        <begin position="79"/>
        <end position="91"/>
    </location>
</feature>
<evidence type="ECO:0000313" key="8">
    <source>
        <dbReference type="EMBL" id="KAA2230587.1"/>
    </source>
</evidence>
<dbReference type="OrthoDB" id="9810590at2"/>
<protein>
    <recommendedName>
        <fullName evidence="2">Cold shock-like protein CspD</fullName>
    </recommendedName>
</protein>
<keyword evidence="3" id="KW-0963">Cytoplasm</keyword>
<dbReference type="InterPro" id="IPR050181">
    <property type="entry name" value="Cold_shock_domain"/>
</dbReference>
<evidence type="ECO:0000313" key="9">
    <source>
        <dbReference type="EMBL" id="SDU96911.1"/>
    </source>
</evidence>
<organism evidence="8 11">
    <name type="scientific">Pseudomonas brenneri</name>
    <dbReference type="NCBI Taxonomy" id="129817"/>
    <lineage>
        <taxon>Bacteria</taxon>
        <taxon>Pseudomonadati</taxon>
        <taxon>Pseudomonadota</taxon>
        <taxon>Gammaproteobacteria</taxon>
        <taxon>Pseudomonadales</taxon>
        <taxon>Pseudomonadaceae</taxon>
        <taxon>Pseudomonas</taxon>
    </lineage>
</organism>
<dbReference type="FunFam" id="2.40.50.140:FF:000006">
    <property type="entry name" value="Cold shock protein CspC"/>
    <property type="match status" value="1"/>
</dbReference>
<evidence type="ECO:0000256" key="6">
    <source>
        <dbReference type="SAM" id="MobiDB-lite"/>
    </source>
</evidence>
<dbReference type="EMBL" id="VUOL01000005">
    <property type="protein sequence ID" value="KAA2230587.1"/>
    <property type="molecule type" value="Genomic_DNA"/>
</dbReference>
<gene>
    <name evidence="8" type="primary">cspD</name>
    <name evidence="8" type="ORF">F1720_11405</name>
    <name evidence="9" type="ORF">SAMN04490181_2330</name>
</gene>
<sequence>MSGVKINGKVKWFNNAKGYGFINEDGKDEDLFAHFSAIAMEGYKTLKAGQQVSFEIIQGPKGLHAVEICAAGAAAPGNPHEDKHDKADKSAPSKKKQTA</sequence>
<dbReference type="Pfam" id="PF00313">
    <property type="entry name" value="CSD"/>
    <property type="match status" value="1"/>
</dbReference>
<dbReference type="GO" id="GO:0003677">
    <property type="term" value="F:DNA binding"/>
    <property type="evidence" value="ECO:0007669"/>
    <property type="project" value="UniProtKB-KW"/>
</dbReference>
<dbReference type="NCBIfam" id="TIGR02381">
    <property type="entry name" value="cspD"/>
    <property type="match status" value="1"/>
</dbReference>
<dbReference type="GO" id="GO:0005829">
    <property type="term" value="C:cytosol"/>
    <property type="evidence" value="ECO:0007669"/>
    <property type="project" value="UniProtKB-ARBA"/>
</dbReference>
<dbReference type="AlphaFoldDB" id="A0A5B2UXH8"/>
<dbReference type="Proteomes" id="UP000199620">
    <property type="component" value="Chromosome I"/>
</dbReference>
<dbReference type="CDD" id="cd04458">
    <property type="entry name" value="CSP_CDS"/>
    <property type="match status" value="1"/>
</dbReference>
<dbReference type="Proteomes" id="UP000325296">
    <property type="component" value="Unassembled WGS sequence"/>
</dbReference>
<name>A0A5B2UXH8_9PSED</name>
<dbReference type="InterPro" id="IPR012751">
    <property type="entry name" value="CspD"/>
</dbReference>
<evidence type="ECO:0000259" key="7">
    <source>
        <dbReference type="PROSITE" id="PS51857"/>
    </source>
</evidence>
<dbReference type="Gene3D" id="2.40.50.140">
    <property type="entry name" value="Nucleic acid-binding proteins"/>
    <property type="match status" value="1"/>
</dbReference>
<dbReference type="SUPFAM" id="SSF50249">
    <property type="entry name" value="Nucleic acid-binding proteins"/>
    <property type="match status" value="1"/>
</dbReference>
<dbReference type="InterPro" id="IPR002059">
    <property type="entry name" value="CSP_DNA-bd"/>
</dbReference>
<dbReference type="PROSITE" id="PS00352">
    <property type="entry name" value="CSD_1"/>
    <property type="match status" value="1"/>
</dbReference>
<proteinExistence type="predicted"/>
<reference evidence="8 11" key="2">
    <citation type="submission" date="2019-09" db="EMBL/GenBank/DDBJ databases">
        <title>Draft genome sequence of Pseudomonas brenneri CCUG 51514(T).</title>
        <authorList>
            <person name="Tunovic T."/>
            <person name="Pineiro-Iglesias B."/>
            <person name="Unosson C."/>
            <person name="Inganas E."/>
            <person name="Ohlen M."/>
            <person name="Cardew S."/>
            <person name="Jensie-Markopoulos S."/>
            <person name="Salva-Serra F."/>
            <person name="Jaen-Luchoro D."/>
            <person name="Svensson-Stadler L."/>
            <person name="Chun J."/>
            <person name="Moore E."/>
        </authorList>
    </citation>
    <scope>NUCLEOTIDE SEQUENCE [LARGE SCALE GENOMIC DNA]</scope>
    <source>
        <strain evidence="8 11">CCUG 51514</strain>
    </source>
</reference>
<accession>A0A5B2UXH8</accession>
<dbReference type="PRINTS" id="PR00050">
    <property type="entry name" value="COLDSHOCK"/>
</dbReference>
<evidence type="ECO:0000313" key="11">
    <source>
        <dbReference type="Proteomes" id="UP000325296"/>
    </source>
</evidence>
<dbReference type="GO" id="GO:0006355">
    <property type="term" value="P:regulation of DNA-templated transcription"/>
    <property type="evidence" value="ECO:0007669"/>
    <property type="project" value="InterPro"/>
</dbReference>
<dbReference type="RefSeq" id="WP_090293177.1">
    <property type="nucleotide sequence ID" value="NZ_BMNU01000007.1"/>
</dbReference>
<dbReference type="InterPro" id="IPR019844">
    <property type="entry name" value="CSD_CS"/>
</dbReference>
<evidence type="ECO:0000256" key="1">
    <source>
        <dbReference type="ARBA" id="ARBA00004496"/>
    </source>
</evidence>
<dbReference type="InterPro" id="IPR011129">
    <property type="entry name" value="CSD"/>
</dbReference>
<dbReference type="EMBL" id="LT629800">
    <property type="protein sequence ID" value="SDU96911.1"/>
    <property type="molecule type" value="Genomic_DNA"/>
</dbReference>
<dbReference type="PROSITE" id="PS51857">
    <property type="entry name" value="CSD_2"/>
    <property type="match status" value="1"/>
</dbReference>
<feature type="domain" description="CSD" evidence="7">
    <location>
        <begin position="5"/>
        <end position="70"/>
    </location>
</feature>
<keyword evidence="4 9" id="KW-0238">DNA-binding</keyword>
<dbReference type="PANTHER" id="PTHR11544">
    <property type="entry name" value="COLD SHOCK DOMAIN CONTAINING PROTEINS"/>
    <property type="match status" value="1"/>
</dbReference>
<feature type="region of interest" description="Disordered" evidence="6">
    <location>
        <begin position="74"/>
        <end position="99"/>
    </location>
</feature>
<reference evidence="9 10" key="1">
    <citation type="submission" date="2016-10" db="EMBL/GenBank/DDBJ databases">
        <authorList>
            <person name="Varghese N."/>
            <person name="Submissions S."/>
        </authorList>
    </citation>
    <scope>NUCLEOTIDE SEQUENCE [LARGE SCALE GENOMIC DNA]</scope>
    <source>
        <strain evidence="9 10">BS2771</strain>
    </source>
</reference>
<evidence type="ECO:0000256" key="3">
    <source>
        <dbReference type="ARBA" id="ARBA00022490"/>
    </source>
</evidence>